<dbReference type="Gene3D" id="3.30.540.10">
    <property type="entry name" value="Fructose-1,6-Bisphosphatase, subunit A, domain 1"/>
    <property type="match status" value="1"/>
</dbReference>
<feature type="binding site" evidence="1">
    <location>
        <position position="81"/>
    </location>
    <ligand>
        <name>Mg(2+)</name>
        <dbReference type="ChEBI" id="CHEBI:18420"/>
        <label>1</label>
        <note>catalytic</note>
    </ligand>
</feature>
<dbReference type="PANTHER" id="PTHR20854">
    <property type="entry name" value="INOSITOL MONOPHOSPHATASE"/>
    <property type="match status" value="1"/>
</dbReference>
<gene>
    <name evidence="2" type="primary">suhB</name>
    <name evidence="2" type="ORF">Amac_094530</name>
</gene>
<keyword evidence="3" id="KW-1185">Reference proteome</keyword>
<name>A0A5M3X2A0_9ACTN</name>
<organism evidence="2 3">
    <name type="scientific">Acrocarpospora macrocephala</name>
    <dbReference type="NCBI Taxonomy" id="150177"/>
    <lineage>
        <taxon>Bacteria</taxon>
        <taxon>Bacillati</taxon>
        <taxon>Actinomycetota</taxon>
        <taxon>Actinomycetes</taxon>
        <taxon>Streptosporangiales</taxon>
        <taxon>Streptosporangiaceae</taxon>
        <taxon>Acrocarpospora</taxon>
    </lineage>
</organism>
<reference evidence="2 3" key="1">
    <citation type="submission" date="2019-10" db="EMBL/GenBank/DDBJ databases">
        <title>Whole genome shotgun sequence of Acrocarpospora macrocephala NBRC 16266.</title>
        <authorList>
            <person name="Ichikawa N."/>
            <person name="Kimura A."/>
            <person name="Kitahashi Y."/>
            <person name="Komaki H."/>
            <person name="Oguchi A."/>
        </authorList>
    </citation>
    <scope>NUCLEOTIDE SEQUENCE [LARGE SCALE GENOMIC DNA]</scope>
    <source>
        <strain evidence="2 3">NBRC 16266</strain>
    </source>
</reference>
<proteinExistence type="predicted"/>
<keyword evidence="1" id="KW-0460">Magnesium</keyword>
<dbReference type="InterPro" id="IPR000760">
    <property type="entry name" value="Inositol_monophosphatase-like"/>
</dbReference>
<evidence type="ECO:0000313" key="3">
    <source>
        <dbReference type="Proteomes" id="UP000331127"/>
    </source>
</evidence>
<protein>
    <submittedName>
        <fullName evidence="2">Inositol monophosphatase</fullName>
    </submittedName>
</protein>
<dbReference type="PANTHER" id="PTHR20854:SF17">
    <property type="entry name" value="PHOSPHATASE IMPL1, CHLOROPLASTIC"/>
    <property type="match status" value="1"/>
</dbReference>
<evidence type="ECO:0000313" key="2">
    <source>
        <dbReference type="EMBL" id="GES15855.1"/>
    </source>
</evidence>
<keyword evidence="1" id="KW-0479">Metal-binding</keyword>
<dbReference type="GO" id="GO:0007165">
    <property type="term" value="P:signal transduction"/>
    <property type="evidence" value="ECO:0007669"/>
    <property type="project" value="TreeGrafter"/>
</dbReference>
<comment type="cofactor">
    <cofactor evidence="1">
        <name>Mg(2+)</name>
        <dbReference type="ChEBI" id="CHEBI:18420"/>
    </cofactor>
</comment>
<dbReference type="Pfam" id="PF00459">
    <property type="entry name" value="Inositol_P"/>
    <property type="match status" value="1"/>
</dbReference>
<feature type="binding site" evidence="1">
    <location>
        <position position="207"/>
    </location>
    <ligand>
        <name>Mg(2+)</name>
        <dbReference type="ChEBI" id="CHEBI:18420"/>
        <label>1</label>
        <note>catalytic</note>
    </ligand>
</feature>
<accession>A0A5M3X2A0</accession>
<feature type="binding site" evidence="1">
    <location>
        <position position="83"/>
    </location>
    <ligand>
        <name>Mg(2+)</name>
        <dbReference type="ChEBI" id="CHEBI:18420"/>
        <label>1</label>
        <note>catalytic</note>
    </ligand>
</feature>
<feature type="binding site" evidence="1">
    <location>
        <position position="65"/>
    </location>
    <ligand>
        <name>Mg(2+)</name>
        <dbReference type="ChEBI" id="CHEBI:18420"/>
        <label>1</label>
        <note>catalytic</note>
    </ligand>
</feature>
<sequence length="288" mass="30345">MDVTAELGLAIEAVEAAGELLREEPQWIEAKGDGADVLTDLDLRVEELIVGRLRAAYPHDQIFAEESGASGADGDRVWLVDPLDGTNNVAIGLPVYAVGIALCVGKLPQAGVVHDPVSRRTWSAVRGAGAHGPGLPPDPPPGRRSLLLAWTQGHSVGREDATARGLRTALEAKAGRLLQLWAPLVGWTLLARGKIDGFIGYRAELVDLPAGALIAHESGVELRAFDGGLFDQRIDLPEAERNFIACRPGHLAEIRSALAGELEGLHDLGAGAVLAHHAEREGAVDGGE</sequence>
<dbReference type="GO" id="GO:0046872">
    <property type="term" value="F:metal ion binding"/>
    <property type="evidence" value="ECO:0007669"/>
    <property type="project" value="UniProtKB-KW"/>
</dbReference>
<dbReference type="OrthoDB" id="9772456at2"/>
<dbReference type="AlphaFoldDB" id="A0A5M3X2A0"/>
<dbReference type="GO" id="GO:0008934">
    <property type="term" value="F:inositol monophosphate 1-phosphatase activity"/>
    <property type="evidence" value="ECO:0007669"/>
    <property type="project" value="TreeGrafter"/>
</dbReference>
<dbReference type="PRINTS" id="PR00377">
    <property type="entry name" value="IMPHPHTASES"/>
</dbReference>
<dbReference type="RefSeq" id="WP_155360944.1">
    <property type="nucleotide sequence ID" value="NZ_BAAAHL010000017.1"/>
</dbReference>
<dbReference type="SUPFAM" id="SSF56655">
    <property type="entry name" value="Carbohydrate phosphatase"/>
    <property type="match status" value="1"/>
</dbReference>
<dbReference type="EMBL" id="BLAE01000085">
    <property type="protein sequence ID" value="GES15855.1"/>
    <property type="molecule type" value="Genomic_DNA"/>
</dbReference>
<dbReference type="GO" id="GO:0006020">
    <property type="term" value="P:inositol metabolic process"/>
    <property type="evidence" value="ECO:0007669"/>
    <property type="project" value="TreeGrafter"/>
</dbReference>
<dbReference type="Gene3D" id="3.40.190.80">
    <property type="match status" value="1"/>
</dbReference>
<feature type="binding site" evidence="1">
    <location>
        <position position="84"/>
    </location>
    <ligand>
        <name>Mg(2+)</name>
        <dbReference type="ChEBI" id="CHEBI:18420"/>
        <label>1</label>
        <note>catalytic</note>
    </ligand>
</feature>
<evidence type="ECO:0000256" key="1">
    <source>
        <dbReference type="PIRSR" id="PIRSR600760-2"/>
    </source>
</evidence>
<comment type="caution">
    <text evidence="2">The sequence shown here is derived from an EMBL/GenBank/DDBJ whole genome shotgun (WGS) entry which is preliminary data.</text>
</comment>
<dbReference type="Proteomes" id="UP000331127">
    <property type="component" value="Unassembled WGS sequence"/>
</dbReference>